<dbReference type="OrthoDB" id="448832at2759"/>
<dbReference type="AlphaFoldDB" id="I7IQ48"/>
<protein>
    <submittedName>
        <fullName evidence="1">Uncharacterized protein</fullName>
    </submittedName>
</protein>
<gene>
    <name evidence="1" type="ORF">BMR1_02g01680</name>
</gene>
<dbReference type="Proteomes" id="UP000002899">
    <property type="component" value="Chromosome II"/>
</dbReference>
<dbReference type="RefSeq" id="XP_012648104.1">
    <property type="nucleotide sequence ID" value="XM_012792650.1"/>
</dbReference>
<evidence type="ECO:0000313" key="2">
    <source>
        <dbReference type="Proteomes" id="UP000002899"/>
    </source>
</evidence>
<evidence type="ECO:0000313" key="1">
    <source>
        <dbReference type="EMBL" id="CCF73495.1"/>
    </source>
</evidence>
<organism evidence="1 2">
    <name type="scientific">Babesia microti (strain RI)</name>
    <dbReference type="NCBI Taxonomy" id="1133968"/>
    <lineage>
        <taxon>Eukaryota</taxon>
        <taxon>Sar</taxon>
        <taxon>Alveolata</taxon>
        <taxon>Apicomplexa</taxon>
        <taxon>Aconoidasida</taxon>
        <taxon>Piroplasmida</taxon>
        <taxon>Babesiidae</taxon>
        <taxon>Babesia</taxon>
    </lineage>
</organism>
<sequence>MVYCIIRRNTVQNMISLRLHKIFLLFPQRGYFIFTKVLHLHGSKCRWFPRITNISNKHLNCNNEPYGNVSDFEDEILMSDEDILYKDLEINNFGSAIGAKMWHSLPTETSYSSNDSNCNQESYSEEQRQLYESNSDHSFDDYKADTLEQMKRLLDEELKEKERIFDTKPQYLKLKDDNGIENNSNDERTIHSVGTVEKLRISNQLSQRSPSSKTNYTRKQLKEHKIYTNYTNLLEKTDSHYYCSKYNQHNNKSENRRKKISNKVHAVRVLNIDKLPLEILHHMVAYNLVKYMPAEKVIRVIWRIASYRDKISSVAYQNLHLDIGKLVPDSCCAEMVALLSRAHQTVSIPFLVDYVRNFGTFSRSYIAKSLDKSAKPRLFDFVRFSRFGGTKKLPLVLTQPRTLLGYVNLLKDCSAKKYMTNNLTLLGLVPNNYKFEKYHAYGTLDENLADSLIQSERLLVDPELPEEKYKSDDQNRPQLYDLIMKSQTLGIPIEDLLEDNLSTNPMLSKYAKSSTATNVNVKSTAIMSQLIPLVPEESTIDSINSIKTGNLGYKNIDTDVPIEGRRTWTLPWTVINNSFIYKGKKYKLNECGWQIMETSDDERNWYKRSSREIRRKYSRKLTLKKMALKLSRANSNCF</sequence>
<keyword evidence="2" id="KW-1185">Reference proteome</keyword>
<dbReference type="VEuPathDB" id="PiroplasmaDB:BMR1_02g01680"/>
<dbReference type="EMBL" id="FO082872">
    <property type="protein sequence ID" value="CCF73495.1"/>
    <property type="molecule type" value="Genomic_DNA"/>
</dbReference>
<dbReference type="GeneID" id="24424121"/>
<dbReference type="KEGG" id="bmic:BMR1_02g01680"/>
<reference evidence="1 2" key="3">
    <citation type="journal article" date="2016" name="Sci. Rep.">
        <title>Genome-wide diversity and gene expression profiling of Babesia microti isolates identify polymorphic genes that mediate host-pathogen interactions.</title>
        <authorList>
            <person name="Silva J.C."/>
            <person name="Cornillot E."/>
            <person name="McCracken C."/>
            <person name="Usmani-Brown S."/>
            <person name="Dwivedi A."/>
            <person name="Ifeonu O.O."/>
            <person name="Crabtree J."/>
            <person name="Gotia H.T."/>
            <person name="Virji A.Z."/>
            <person name="Reynes C."/>
            <person name="Colinge J."/>
            <person name="Kumar V."/>
            <person name="Lawres L."/>
            <person name="Pazzi J.E."/>
            <person name="Pablo J.V."/>
            <person name="Hung C."/>
            <person name="Brancato J."/>
            <person name="Kumari P."/>
            <person name="Orvis J."/>
            <person name="Tretina K."/>
            <person name="Chibucos M."/>
            <person name="Ott S."/>
            <person name="Sadzewicz L."/>
            <person name="Sengamalay N."/>
            <person name="Shetty A.C."/>
            <person name="Su Q."/>
            <person name="Tallon L."/>
            <person name="Fraser C.M."/>
            <person name="Frutos R."/>
            <person name="Molina D.M."/>
            <person name="Krause P.J."/>
            <person name="Ben Mamoun C."/>
        </authorList>
    </citation>
    <scope>NUCLEOTIDE SEQUENCE [LARGE SCALE GENOMIC DNA]</scope>
    <source>
        <strain evidence="1 2">RI</strain>
    </source>
</reference>
<reference evidence="1 2" key="1">
    <citation type="journal article" date="2012" name="Nucleic Acids Res.">
        <title>Sequencing of the smallest Apicomplexan genome from the human pathogen Babesia microti.</title>
        <authorList>
            <person name="Cornillot E."/>
            <person name="Hadj-Kaddour K."/>
            <person name="Dassouli A."/>
            <person name="Noel B."/>
            <person name="Ranwez V."/>
            <person name="Vacherie B."/>
            <person name="Augagneur Y."/>
            <person name="Bres V."/>
            <person name="Duclos A."/>
            <person name="Randazzo S."/>
            <person name="Carcy B."/>
            <person name="Debierre-Grockiego F."/>
            <person name="Delbecq S."/>
            <person name="Moubri-Menage K."/>
            <person name="Shams-Eldin H."/>
            <person name="Usmani-Brown S."/>
            <person name="Bringaud F."/>
            <person name="Wincker P."/>
            <person name="Vivares C.P."/>
            <person name="Schwarz R.T."/>
            <person name="Schetters T.P."/>
            <person name="Krause P.J."/>
            <person name="Gorenflot A."/>
            <person name="Berry V."/>
            <person name="Barbe V."/>
            <person name="Ben Mamoun C."/>
        </authorList>
    </citation>
    <scope>NUCLEOTIDE SEQUENCE [LARGE SCALE GENOMIC DNA]</scope>
    <source>
        <strain evidence="1 2">RI</strain>
    </source>
</reference>
<name>I7IQ48_BABMR</name>
<proteinExistence type="predicted"/>
<accession>I7IQ48</accession>
<reference evidence="1 2" key="2">
    <citation type="journal article" date="2013" name="PLoS ONE">
        <title>Whole genome mapping and re-organization of the nuclear and mitochondrial genomes of Babesia microti isolates.</title>
        <authorList>
            <person name="Cornillot E."/>
            <person name="Dassouli A."/>
            <person name="Garg A."/>
            <person name="Pachikara N."/>
            <person name="Randazzo S."/>
            <person name="Depoix D."/>
            <person name="Carcy B."/>
            <person name="Delbecq S."/>
            <person name="Frutos R."/>
            <person name="Silva J.C."/>
            <person name="Sutton R."/>
            <person name="Krause P.J."/>
            <person name="Mamoun C.B."/>
        </authorList>
    </citation>
    <scope>NUCLEOTIDE SEQUENCE [LARGE SCALE GENOMIC DNA]</scope>
    <source>
        <strain evidence="1 2">RI</strain>
    </source>
</reference>
<dbReference type="OMA" id="HHMLCYT"/>